<dbReference type="InterPro" id="IPR005151">
    <property type="entry name" value="Tail-specific_protease"/>
</dbReference>
<evidence type="ECO:0000256" key="1">
    <source>
        <dbReference type="SAM" id="SignalP"/>
    </source>
</evidence>
<feature type="signal peptide" evidence="1">
    <location>
        <begin position="1"/>
        <end position="20"/>
    </location>
</feature>
<dbReference type="GO" id="GO:0008236">
    <property type="term" value="F:serine-type peptidase activity"/>
    <property type="evidence" value="ECO:0007669"/>
    <property type="project" value="InterPro"/>
</dbReference>
<dbReference type="SUPFAM" id="SSF52096">
    <property type="entry name" value="ClpP/crotonase"/>
    <property type="match status" value="1"/>
</dbReference>
<evidence type="ECO:0000313" key="4">
    <source>
        <dbReference type="Proteomes" id="UP000317332"/>
    </source>
</evidence>
<accession>A0A506PT56</accession>
<dbReference type="InterPro" id="IPR029045">
    <property type="entry name" value="ClpP/crotonase-like_dom_sf"/>
</dbReference>
<name>A0A506PT56_9FLAO</name>
<gene>
    <name evidence="3" type="ORF">FJ651_00370</name>
</gene>
<dbReference type="Gene3D" id="3.90.226.10">
    <property type="entry name" value="2-enoyl-CoA Hydratase, Chain A, domain 1"/>
    <property type="match status" value="1"/>
</dbReference>
<dbReference type="RefSeq" id="WP_140988419.1">
    <property type="nucleotide sequence ID" value="NZ_VHIQ01000001.1"/>
</dbReference>
<dbReference type="EMBL" id="VHIQ01000001">
    <property type="protein sequence ID" value="TPV35410.1"/>
    <property type="molecule type" value="Genomic_DNA"/>
</dbReference>
<keyword evidence="1" id="KW-0732">Signal</keyword>
<keyword evidence="4" id="KW-1185">Reference proteome</keyword>
<reference evidence="3 4" key="1">
    <citation type="submission" date="2019-06" db="EMBL/GenBank/DDBJ databases">
        <title>Flavobacteriaceae Paucihalobacterium erythroidium CWB-1, complete genome.</title>
        <authorList>
            <person name="Wu S."/>
        </authorList>
    </citation>
    <scope>NUCLEOTIDE SEQUENCE [LARGE SCALE GENOMIC DNA]</scope>
    <source>
        <strain evidence="3 4">CWB-1</strain>
    </source>
</reference>
<dbReference type="AlphaFoldDB" id="A0A506PT56"/>
<comment type="caution">
    <text evidence="3">The sequence shown here is derived from an EMBL/GenBank/DDBJ whole genome shotgun (WGS) entry which is preliminary data.</text>
</comment>
<dbReference type="OrthoDB" id="2327485at2"/>
<evidence type="ECO:0000259" key="2">
    <source>
        <dbReference type="Pfam" id="PF03572"/>
    </source>
</evidence>
<evidence type="ECO:0000313" key="3">
    <source>
        <dbReference type="EMBL" id="TPV35410.1"/>
    </source>
</evidence>
<dbReference type="GO" id="GO:0006508">
    <property type="term" value="P:proteolysis"/>
    <property type="evidence" value="ECO:0007669"/>
    <property type="project" value="InterPro"/>
</dbReference>
<protein>
    <recommendedName>
        <fullName evidence="2">Tail specific protease domain-containing protein</fullName>
    </recommendedName>
</protein>
<dbReference type="Pfam" id="PF03572">
    <property type="entry name" value="Peptidase_S41"/>
    <property type="match status" value="1"/>
</dbReference>
<organism evidence="3 4">
    <name type="scientific">Paucihalobacter ruber</name>
    <dbReference type="NCBI Taxonomy" id="2567861"/>
    <lineage>
        <taxon>Bacteria</taxon>
        <taxon>Pseudomonadati</taxon>
        <taxon>Bacteroidota</taxon>
        <taxon>Flavobacteriia</taxon>
        <taxon>Flavobacteriales</taxon>
        <taxon>Flavobacteriaceae</taxon>
        <taxon>Paucihalobacter</taxon>
    </lineage>
</organism>
<feature type="chain" id="PRO_5021500776" description="Tail specific protease domain-containing protein" evidence="1">
    <location>
        <begin position="21"/>
        <end position="350"/>
    </location>
</feature>
<dbReference type="Proteomes" id="UP000317332">
    <property type="component" value="Unassembled WGS sequence"/>
</dbReference>
<feature type="domain" description="Tail specific protease" evidence="2">
    <location>
        <begin position="127"/>
        <end position="335"/>
    </location>
</feature>
<sequence>MTIRTTVLLTILFISSLTNAQTQTCDCGKDFEFLATSYIKDYSGIQDFSKQYPDYLQTIDKLAKQAKSIKDIKGCDKIIGKLIAYINNGHVVYGQTKENPLYGKGKSKPSQGSLDPTLNFLDNKTVLIQIKTCDLSYKSLLDSLVSSNKAKLDKTEHFILDLRGNEGGGDATFETIIPYLYTNPILVHTAQLWTSENIVKMFDEFLNNPEIPKESKLHIQKIVTNAKENPNTFVSLSENKVDTLIINSVSEFPKKVSIIIDRDCKSSTEQFLLLAKQSKKTTIYGHTNSGGALDYSNLNFILTPSGYWYASVPTTRTTRLPDNPVDPNGIKPDVLVDKKIKDIIQWLRQK</sequence>
<proteinExistence type="predicted"/>